<organism evidence="2 3">
    <name type="scientific">Dehalococcoides mccartyi</name>
    <dbReference type="NCBI Taxonomy" id="61435"/>
    <lineage>
        <taxon>Bacteria</taxon>
        <taxon>Bacillati</taxon>
        <taxon>Chloroflexota</taxon>
        <taxon>Dehalococcoidia</taxon>
        <taxon>Dehalococcoidales</taxon>
        <taxon>Dehalococcoidaceae</taxon>
        <taxon>Dehalococcoides</taxon>
    </lineage>
</organism>
<name>A0AB38Z913_9CHLR</name>
<feature type="domain" description="DUF4314" evidence="1">
    <location>
        <begin position="10"/>
        <end position="76"/>
    </location>
</feature>
<evidence type="ECO:0000259" key="1">
    <source>
        <dbReference type="Pfam" id="PF14192"/>
    </source>
</evidence>
<dbReference type="Pfam" id="PF16468">
    <property type="entry name" value="DUF5049"/>
    <property type="match status" value="1"/>
</dbReference>
<sequence length="144" mass="15686">MSKNNGFPNKSAVEARHSRFTKGARVELVSMSDPYTTLKPGDRGTVNFVDDTGTVFAEWDNGSTLGAVYGEDEIRILSKAEVIKEQCRKVASTGKSNMFDVNAVFKIALEMGYGELADFMMTNTKAYGALILTGELGDSDIIEL</sequence>
<evidence type="ECO:0000313" key="3">
    <source>
        <dbReference type="Proteomes" id="UP001327986"/>
    </source>
</evidence>
<accession>A0AB38Z913</accession>
<dbReference type="InterPro" id="IPR032488">
    <property type="entry name" value="DUF5049"/>
</dbReference>
<dbReference type="Proteomes" id="UP001327986">
    <property type="component" value="Chromosome"/>
</dbReference>
<protein>
    <submittedName>
        <fullName evidence="2">DUF4314 domain-containing protein</fullName>
    </submittedName>
</protein>
<reference evidence="2" key="1">
    <citation type="submission" date="2023-12" db="EMBL/GenBank/DDBJ databases">
        <title>Isolation of organohalide respiring bacteria Dehalococcoides mccartyi strain GPTCE1 in groundwater collected near a chemical plant in Suzhou, China.</title>
        <authorList>
            <person name="Liu G."/>
        </authorList>
    </citation>
    <scope>NUCLEOTIDE SEQUENCE</scope>
    <source>
        <strain evidence="2">GPTCE1</strain>
    </source>
</reference>
<dbReference type="InterPro" id="IPR025463">
    <property type="entry name" value="DUF4314"/>
</dbReference>
<dbReference type="AlphaFoldDB" id="A0AB38Z913"/>
<evidence type="ECO:0000313" key="2">
    <source>
        <dbReference type="EMBL" id="WRO07084.1"/>
    </source>
</evidence>
<proteinExistence type="predicted"/>
<dbReference type="EMBL" id="CP141531">
    <property type="protein sequence ID" value="WRO07084.1"/>
    <property type="molecule type" value="Genomic_DNA"/>
</dbReference>
<gene>
    <name evidence="2" type="ORF">VLL09_06750</name>
</gene>
<dbReference type="Pfam" id="PF14192">
    <property type="entry name" value="DUF4314"/>
    <property type="match status" value="1"/>
</dbReference>